<evidence type="ECO:0000256" key="5">
    <source>
        <dbReference type="ARBA" id="ARBA00023136"/>
    </source>
</evidence>
<evidence type="ECO:0000256" key="6">
    <source>
        <dbReference type="SAM" id="Phobius"/>
    </source>
</evidence>
<keyword evidence="2" id="KW-0813">Transport</keyword>
<evidence type="ECO:0000256" key="1">
    <source>
        <dbReference type="ARBA" id="ARBA00004141"/>
    </source>
</evidence>
<protein>
    <submittedName>
        <fullName evidence="7">Cation:dicarboxylase symporter family transporter</fullName>
    </submittedName>
</protein>
<comment type="caution">
    <text evidence="7">The sequence shown here is derived from an EMBL/GenBank/DDBJ whole genome shotgun (WGS) entry which is preliminary data.</text>
</comment>
<keyword evidence="4 6" id="KW-1133">Transmembrane helix</keyword>
<dbReference type="Gene3D" id="1.10.3860.10">
    <property type="entry name" value="Sodium:dicarboxylate symporter"/>
    <property type="match status" value="1"/>
</dbReference>
<dbReference type="Pfam" id="PF00375">
    <property type="entry name" value="SDF"/>
    <property type="match status" value="1"/>
</dbReference>
<reference evidence="7 8" key="1">
    <citation type="submission" date="2019-05" db="EMBL/GenBank/DDBJ databases">
        <title>The metagenome of a microbial culture collection derived from dairy environment covers the genomic content of the human microbiome.</title>
        <authorList>
            <person name="Roder T."/>
            <person name="Wuthrich D."/>
            <person name="Sattari Z."/>
            <person name="Von Ah U."/>
            <person name="Bar C."/>
            <person name="Ronchi F."/>
            <person name="Macpherson A.J."/>
            <person name="Ganal-Vonarburg S.C."/>
            <person name="Bruggmann R."/>
            <person name="Vergeres G."/>
        </authorList>
    </citation>
    <scope>NUCLEOTIDE SEQUENCE [LARGE SCALE GENOMIC DNA]</scope>
    <source>
        <strain evidence="7 8">FAM 24227</strain>
    </source>
</reference>
<organism evidence="7 8">
    <name type="scientific">Ruoffia tabacinasalis</name>
    <dbReference type="NCBI Taxonomy" id="87458"/>
    <lineage>
        <taxon>Bacteria</taxon>
        <taxon>Bacillati</taxon>
        <taxon>Bacillota</taxon>
        <taxon>Bacilli</taxon>
        <taxon>Lactobacillales</taxon>
        <taxon>Aerococcaceae</taxon>
        <taxon>Ruoffia</taxon>
    </lineage>
</organism>
<dbReference type="AlphaFoldDB" id="A0A5R9EFU1"/>
<dbReference type="EMBL" id="VBSP01000002">
    <property type="protein sequence ID" value="TLQ49236.1"/>
    <property type="molecule type" value="Genomic_DNA"/>
</dbReference>
<dbReference type="GO" id="GO:0016020">
    <property type="term" value="C:membrane"/>
    <property type="evidence" value="ECO:0007669"/>
    <property type="project" value="UniProtKB-SubCell"/>
</dbReference>
<dbReference type="GO" id="GO:0015293">
    <property type="term" value="F:symporter activity"/>
    <property type="evidence" value="ECO:0007669"/>
    <property type="project" value="InterPro"/>
</dbReference>
<dbReference type="InterPro" id="IPR036458">
    <property type="entry name" value="Na:dicarbo_symporter_sf"/>
</dbReference>
<evidence type="ECO:0000256" key="2">
    <source>
        <dbReference type="ARBA" id="ARBA00022448"/>
    </source>
</evidence>
<dbReference type="InterPro" id="IPR001991">
    <property type="entry name" value="Na-dicarboxylate_symporter"/>
</dbReference>
<evidence type="ECO:0000256" key="3">
    <source>
        <dbReference type="ARBA" id="ARBA00022692"/>
    </source>
</evidence>
<accession>A0A5R9EFU1</accession>
<comment type="subcellular location">
    <subcellularLocation>
        <location evidence="1">Membrane</location>
        <topology evidence="1">Multi-pass membrane protein</topology>
    </subcellularLocation>
</comment>
<dbReference type="Proteomes" id="UP000306420">
    <property type="component" value="Unassembled WGS sequence"/>
</dbReference>
<dbReference type="OrthoDB" id="7778689at2"/>
<feature type="transmembrane region" description="Helical" evidence="6">
    <location>
        <begin position="6"/>
        <end position="28"/>
    </location>
</feature>
<name>A0A5R9EFU1_9LACT</name>
<keyword evidence="5 6" id="KW-0472">Membrane</keyword>
<evidence type="ECO:0000256" key="4">
    <source>
        <dbReference type="ARBA" id="ARBA00022989"/>
    </source>
</evidence>
<sequence>MINFISALYSAVVIMLLVYVVILLLVGVNPIKFYRKAFPTMVLGFSNRSSVATLHIQLRI</sequence>
<proteinExistence type="predicted"/>
<evidence type="ECO:0000313" key="8">
    <source>
        <dbReference type="Proteomes" id="UP000306420"/>
    </source>
</evidence>
<evidence type="ECO:0000313" key="7">
    <source>
        <dbReference type="EMBL" id="TLQ49236.1"/>
    </source>
</evidence>
<dbReference type="RefSeq" id="WP_138403518.1">
    <property type="nucleotide sequence ID" value="NZ_VBSP01000002.1"/>
</dbReference>
<keyword evidence="3 6" id="KW-0812">Transmembrane</keyword>
<gene>
    <name evidence="7" type="ORF">FEZ33_00980</name>
</gene>
<dbReference type="SUPFAM" id="SSF118215">
    <property type="entry name" value="Proton glutamate symport protein"/>
    <property type="match status" value="1"/>
</dbReference>